<dbReference type="PANTHER" id="PTHR31403:SF51">
    <property type="entry name" value="PHOSPHOLIPASE A1-IGAMMA2, CHLOROPLASTIC"/>
    <property type="match status" value="1"/>
</dbReference>
<evidence type="ECO:0000256" key="5">
    <source>
        <dbReference type="ARBA" id="ARBA00022801"/>
    </source>
</evidence>
<dbReference type="Gene3D" id="3.40.50.1820">
    <property type="entry name" value="alpha/beta hydrolase"/>
    <property type="match status" value="1"/>
</dbReference>
<protein>
    <submittedName>
        <fullName evidence="11">Phospholipase A1-Igamma1, chloroplastic-like</fullName>
    </submittedName>
</protein>
<dbReference type="GeneID" id="140013844"/>
<keyword evidence="8" id="KW-0443">Lipid metabolism</keyword>
<dbReference type="Pfam" id="PF01764">
    <property type="entry name" value="Lipase_3"/>
    <property type="match status" value="1"/>
</dbReference>
<dbReference type="Proteomes" id="UP001652660">
    <property type="component" value="Chromosome 1e"/>
</dbReference>
<accession>A0ABM4VKS3</accession>
<dbReference type="InterPro" id="IPR029058">
    <property type="entry name" value="AB_hydrolase_fold"/>
</dbReference>
<keyword evidence="6" id="KW-0809">Transit peptide</keyword>
<evidence type="ECO:0000256" key="8">
    <source>
        <dbReference type="ARBA" id="ARBA00023098"/>
    </source>
</evidence>
<evidence type="ECO:0000256" key="7">
    <source>
        <dbReference type="ARBA" id="ARBA00022963"/>
    </source>
</evidence>
<keyword evidence="3" id="KW-0150">Chloroplast</keyword>
<evidence type="ECO:0000256" key="1">
    <source>
        <dbReference type="ARBA" id="ARBA00004229"/>
    </source>
</evidence>
<organism evidence="10 11">
    <name type="scientific">Coffea arabica</name>
    <name type="common">Arabian coffee</name>
    <dbReference type="NCBI Taxonomy" id="13443"/>
    <lineage>
        <taxon>Eukaryota</taxon>
        <taxon>Viridiplantae</taxon>
        <taxon>Streptophyta</taxon>
        <taxon>Embryophyta</taxon>
        <taxon>Tracheophyta</taxon>
        <taxon>Spermatophyta</taxon>
        <taxon>Magnoliopsida</taxon>
        <taxon>eudicotyledons</taxon>
        <taxon>Gunneridae</taxon>
        <taxon>Pentapetalae</taxon>
        <taxon>asterids</taxon>
        <taxon>lamiids</taxon>
        <taxon>Gentianales</taxon>
        <taxon>Rubiaceae</taxon>
        <taxon>Ixoroideae</taxon>
        <taxon>Gardenieae complex</taxon>
        <taxon>Bertiereae - Coffeeae clade</taxon>
        <taxon>Coffeeae</taxon>
        <taxon>Coffea</taxon>
    </lineage>
</organism>
<dbReference type="InterPro" id="IPR002921">
    <property type="entry name" value="Fungal_lipase-type"/>
</dbReference>
<feature type="domain" description="Fungal lipase-type" evidence="9">
    <location>
        <begin position="233"/>
        <end position="392"/>
    </location>
</feature>
<gene>
    <name evidence="11" type="primary">LOC140013844</name>
</gene>
<sequence>MALSLCNCKTPPVSFKQDVLQLAAFETPRQFSLYYSVFCKKQLQYQRKESSNRNHKLASLVLGRATSKTNQSHFSSVATELEEGTSLLDECHDINNQLAAEIGTKLADCWRDMHGENDWVGMLDPMDPLLRTELIRYGEMAQACYDAFDFDPYSIYCGSCKFTRTKFFEELEMLQYGYDVTRYLYATSNINLPNFFKQSRWPKVWSKNANWIGYVAVSNDETSRKLGRRDICIAWRGTVTRLEWIADMMDFLRPISSDKIPCPDPTVKVESGFLDLYTDKDESCRFCKFSAREQILTEVKRLIEMYSDEEEELSISITGYSLGSALATLSGYDIVETGINVGRDSRGVPVCVYSFSGPRVGNVRFKQRVEGLGLKVLRVVNVHDVVPKSPGLFFNENVPPVVMKLAEGLPWSYSHVGVELALDHNNSPFLKPTTDPVCAHNLEAHLHLLDGYHGKGQRFVLASGRDIALVNKACDFLKDHHCIPPNWRQVENKGMVRNREGRWVQAERPRLDDHPGDIHIHLSQLSRLPN</sequence>
<keyword evidence="4" id="KW-0934">Plastid</keyword>
<evidence type="ECO:0000256" key="2">
    <source>
        <dbReference type="ARBA" id="ARBA00010701"/>
    </source>
</evidence>
<evidence type="ECO:0000256" key="4">
    <source>
        <dbReference type="ARBA" id="ARBA00022640"/>
    </source>
</evidence>
<evidence type="ECO:0000313" key="11">
    <source>
        <dbReference type="RefSeq" id="XP_071920131.1"/>
    </source>
</evidence>
<comment type="subcellular location">
    <subcellularLocation>
        <location evidence="1">Plastid</location>
        <location evidence="1">Chloroplast</location>
    </subcellularLocation>
</comment>
<evidence type="ECO:0000256" key="3">
    <source>
        <dbReference type="ARBA" id="ARBA00022528"/>
    </source>
</evidence>
<reference evidence="10" key="1">
    <citation type="journal article" date="2025" name="Foods">
        <title>Unveiling the Microbial Signatures of Arabica Coffee Cherries: Insights into Ripeness Specific Diversity, Functional Traits, and Implications for Quality and Safety.</title>
        <authorList>
            <consortium name="RefSeq"/>
            <person name="Tenea G.N."/>
            <person name="Cifuentes V."/>
            <person name="Reyes P."/>
            <person name="Cevallos-Vallejos M."/>
        </authorList>
    </citation>
    <scope>NUCLEOTIDE SEQUENCE [LARGE SCALE GENOMIC DNA]</scope>
</reference>
<keyword evidence="5" id="KW-0378">Hydrolase</keyword>
<keyword evidence="10" id="KW-1185">Reference proteome</keyword>
<dbReference type="RefSeq" id="XP_071920131.1">
    <property type="nucleotide sequence ID" value="XM_072064030.1"/>
</dbReference>
<keyword evidence="7" id="KW-0442">Lipid degradation</keyword>
<dbReference type="SUPFAM" id="SSF53474">
    <property type="entry name" value="alpha/beta-Hydrolases"/>
    <property type="match status" value="1"/>
</dbReference>
<name>A0ABM4VKS3_COFAR</name>
<comment type="similarity">
    <text evidence="2">Belongs to the AB hydrolase superfamily. Lipase family.</text>
</comment>
<evidence type="ECO:0000313" key="10">
    <source>
        <dbReference type="Proteomes" id="UP001652660"/>
    </source>
</evidence>
<dbReference type="CDD" id="cd00519">
    <property type="entry name" value="Lipase_3"/>
    <property type="match status" value="1"/>
</dbReference>
<evidence type="ECO:0000256" key="6">
    <source>
        <dbReference type="ARBA" id="ARBA00022946"/>
    </source>
</evidence>
<dbReference type="PANTHER" id="PTHR31403">
    <property type="entry name" value="PHOSPHOLIPASE A1-IBETA2, CHLOROPLASTIC"/>
    <property type="match status" value="1"/>
</dbReference>
<evidence type="ECO:0000259" key="9">
    <source>
        <dbReference type="Pfam" id="PF01764"/>
    </source>
</evidence>
<proteinExistence type="inferred from homology"/>
<reference evidence="11" key="2">
    <citation type="submission" date="2025-08" db="UniProtKB">
        <authorList>
            <consortium name="RefSeq"/>
        </authorList>
    </citation>
    <scope>IDENTIFICATION</scope>
    <source>
        <tissue evidence="11">Leaves</tissue>
    </source>
</reference>